<dbReference type="UniPathway" id="UPA00053">
    <property type="reaction ID" value="UER00087"/>
</dbReference>
<dbReference type="GO" id="GO:0008652">
    <property type="term" value="P:amino acid biosynthetic process"/>
    <property type="evidence" value="ECO:0007669"/>
    <property type="project" value="UniProtKB-KW"/>
</dbReference>
<dbReference type="NCBIfam" id="NF001314">
    <property type="entry name" value="PRK00258.2-2"/>
    <property type="match status" value="1"/>
</dbReference>
<dbReference type="Proteomes" id="UP000319432">
    <property type="component" value="Chromosome"/>
</dbReference>
<dbReference type="InterPro" id="IPR011342">
    <property type="entry name" value="Shikimate_DH"/>
</dbReference>
<comment type="similarity">
    <text evidence="10">Belongs to the shikimate dehydrogenase family.</text>
</comment>
<dbReference type="Pfam" id="PF08501">
    <property type="entry name" value="Shikimate_dh_N"/>
    <property type="match status" value="1"/>
</dbReference>
<dbReference type="PANTHER" id="PTHR21089:SF1">
    <property type="entry name" value="BIFUNCTIONAL 3-DEHYDROQUINATE DEHYDRATASE_SHIKIMATE DEHYDROGENASE, CHLOROPLASTIC"/>
    <property type="match status" value="1"/>
</dbReference>
<dbReference type="NCBIfam" id="TIGR00507">
    <property type="entry name" value="aroE"/>
    <property type="match status" value="1"/>
</dbReference>
<feature type="binding site" evidence="10">
    <location>
        <begin position="131"/>
        <end position="135"/>
    </location>
    <ligand>
        <name>NADP(+)</name>
        <dbReference type="ChEBI" id="CHEBI:58349"/>
    </ligand>
</feature>
<comment type="catalytic activity">
    <reaction evidence="8">
        <text>shikimate + NAD(+) = 3-dehydroshikimate + NADH + H(+)</text>
        <dbReference type="Rhea" id="RHEA:17741"/>
        <dbReference type="ChEBI" id="CHEBI:15378"/>
        <dbReference type="ChEBI" id="CHEBI:16630"/>
        <dbReference type="ChEBI" id="CHEBI:36208"/>
        <dbReference type="ChEBI" id="CHEBI:57540"/>
        <dbReference type="ChEBI" id="CHEBI:57945"/>
    </reaction>
</comment>
<dbReference type="HAMAP" id="MF_00222">
    <property type="entry name" value="Shikimate_DH_AroE"/>
    <property type="match status" value="1"/>
</dbReference>
<evidence type="ECO:0000256" key="2">
    <source>
        <dbReference type="ARBA" id="ARBA00022605"/>
    </source>
</evidence>
<gene>
    <name evidence="10" type="primary">aroE</name>
    <name evidence="11" type="ORF">EEL30_13395</name>
</gene>
<comment type="function">
    <text evidence="10">Involved in the biosynthesis of the chorismate, which leads to the biosynthesis of aromatic amino acids. Catalyzes the reversible NADPH linked reduction of 3-dehydroshikimate (DHSA) to yield shikimate (SA).</text>
</comment>
<keyword evidence="4 10" id="KW-0560">Oxidoreductase</keyword>
<comment type="subunit">
    <text evidence="10">Homodimer.</text>
</comment>
<dbReference type="CDD" id="cd01065">
    <property type="entry name" value="NAD_bind_Shikimate_DH"/>
    <property type="match status" value="1"/>
</dbReference>
<evidence type="ECO:0000256" key="4">
    <source>
        <dbReference type="ARBA" id="ARBA00023002"/>
    </source>
</evidence>
<feature type="binding site" evidence="10">
    <location>
        <position position="106"/>
    </location>
    <ligand>
        <name>shikimate</name>
        <dbReference type="ChEBI" id="CHEBI:36208"/>
    </ligand>
</feature>
<proteinExistence type="inferred from homology"/>
<dbReference type="InterPro" id="IPR046346">
    <property type="entry name" value="Aminoacid_DH-like_N_sf"/>
</dbReference>
<feature type="binding site" evidence="10">
    <location>
        <position position="91"/>
    </location>
    <ligand>
        <name>shikimate</name>
        <dbReference type="ChEBI" id="CHEBI:36208"/>
    </ligand>
</feature>
<feature type="binding site" evidence="10">
    <location>
        <position position="223"/>
    </location>
    <ligand>
        <name>NADP(+)</name>
        <dbReference type="ChEBI" id="CHEBI:58349"/>
    </ligand>
</feature>
<evidence type="ECO:0000256" key="1">
    <source>
        <dbReference type="ARBA" id="ARBA00004871"/>
    </source>
</evidence>
<feature type="binding site" evidence="10">
    <location>
        <begin position="19"/>
        <end position="21"/>
    </location>
    <ligand>
        <name>shikimate</name>
        <dbReference type="ChEBI" id="CHEBI:36208"/>
    </ligand>
</feature>
<comment type="catalytic activity">
    <reaction evidence="6 10">
        <text>shikimate + NADP(+) = 3-dehydroshikimate + NADPH + H(+)</text>
        <dbReference type="Rhea" id="RHEA:17737"/>
        <dbReference type="ChEBI" id="CHEBI:15378"/>
        <dbReference type="ChEBI" id="CHEBI:16630"/>
        <dbReference type="ChEBI" id="CHEBI:36208"/>
        <dbReference type="ChEBI" id="CHEBI:57783"/>
        <dbReference type="ChEBI" id="CHEBI:58349"/>
        <dbReference type="EC" id="1.1.1.25"/>
    </reaction>
</comment>
<evidence type="ECO:0000256" key="7">
    <source>
        <dbReference type="ARBA" id="ARBA00051639"/>
    </source>
</evidence>
<comment type="pathway">
    <text evidence="1 10">Metabolic intermediate biosynthesis; chorismate biosynthesis; chorismate from D-erythrose 4-phosphate and phosphoenolpyruvate: step 4/7.</text>
</comment>
<dbReference type="GO" id="GO:0019632">
    <property type="term" value="P:shikimate metabolic process"/>
    <property type="evidence" value="ECO:0007669"/>
    <property type="project" value="InterPro"/>
</dbReference>
<name>A0A502IP09_BRELA</name>
<dbReference type="Gene3D" id="3.40.50.10860">
    <property type="entry name" value="Leucine Dehydrogenase, chain A, domain 1"/>
    <property type="match status" value="1"/>
</dbReference>
<accession>A0A502IP09</accession>
<feature type="binding site" evidence="10">
    <location>
        <position position="246"/>
    </location>
    <ligand>
        <name>NADP(+)</name>
        <dbReference type="ChEBI" id="CHEBI:58349"/>
    </ligand>
</feature>
<protein>
    <recommendedName>
        <fullName evidence="10">Shikimate dehydrogenase (NADP(+))</fullName>
        <shortName evidence="10">SDH</shortName>
        <ecNumber evidence="10">1.1.1.25</ecNumber>
    </recommendedName>
</protein>
<dbReference type="SUPFAM" id="SSF53223">
    <property type="entry name" value="Aminoacid dehydrogenase-like, N-terminal domain"/>
    <property type="match status" value="1"/>
</dbReference>
<evidence type="ECO:0000256" key="8">
    <source>
        <dbReference type="ARBA" id="ARBA00052329"/>
    </source>
</evidence>
<keyword evidence="5 10" id="KW-0057">Aromatic amino acid biosynthesis</keyword>
<comment type="catalytic activity">
    <reaction evidence="7">
        <text>L-quinate + NAD(+) = 3-dehydroquinate + NADH + H(+)</text>
        <dbReference type="Rhea" id="RHEA:22364"/>
        <dbReference type="ChEBI" id="CHEBI:15378"/>
        <dbReference type="ChEBI" id="CHEBI:29751"/>
        <dbReference type="ChEBI" id="CHEBI:32364"/>
        <dbReference type="ChEBI" id="CHEBI:57540"/>
        <dbReference type="ChEBI" id="CHEBI:57945"/>
        <dbReference type="EC" id="1.1.1.24"/>
    </reaction>
</comment>
<dbReference type="EC" id="1.1.1.25" evidence="10"/>
<dbReference type="SUPFAM" id="SSF51735">
    <property type="entry name" value="NAD(P)-binding Rossmann-fold domains"/>
    <property type="match status" value="1"/>
</dbReference>
<reference evidence="11 12" key="1">
    <citation type="submission" date="2018-11" db="EMBL/GenBank/DDBJ databases">
        <title>Phylogenetic determinants of toxin gene distribution in genomes of Brevibacillus laterosporus.</title>
        <authorList>
            <person name="Glare T.R."/>
            <person name="Durrant A."/>
            <person name="Berry C."/>
            <person name="Palma L."/>
            <person name="Ormskirk M."/>
            <person name="Cox M.O."/>
        </authorList>
    </citation>
    <scope>NUCLEOTIDE SEQUENCE [LARGE SCALE GENOMIC DNA]</scope>
    <source>
        <strain evidence="11 12">1821L</strain>
    </source>
</reference>
<dbReference type="GO" id="GO:0050661">
    <property type="term" value="F:NADP binding"/>
    <property type="evidence" value="ECO:0007669"/>
    <property type="project" value="InterPro"/>
</dbReference>
<evidence type="ECO:0000256" key="10">
    <source>
        <dbReference type="HAMAP-Rule" id="MF_00222"/>
    </source>
</evidence>
<dbReference type="InterPro" id="IPR013708">
    <property type="entry name" value="Shikimate_DH-bd_N"/>
</dbReference>
<feature type="active site" description="Proton acceptor" evidence="10">
    <location>
        <position position="70"/>
    </location>
</feature>
<dbReference type="GO" id="GO:0009423">
    <property type="term" value="P:chorismate biosynthetic process"/>
    <property type="evidence" value="ECO:0007669"/>
    <property type="project" value="UniProtKB-UniRule"/>
</dbReference>
<dbReference type="InterPro" id="IPR006151">
    <property type="entry name" value="Shikm_DH/Glu-tRNA_Rdtase"/>
</dbReference>
<evidence type="ECO:0000256" key="5">
    <source>
        <dbReference type="ARBA" id="ARBA00023141"/>
    </source>
</evidence>
<dbReference type="InterPro" id="IPR036291">
    <property type="entry name" value="NAD(P)-bd_dom_sf"/>
</dbReference>
<feature type="binding site" evidence="10">
    <location>
        <position position="253"/>
    </location>
    <ligand>
        <name>shikimate</name>
        <dbReference type="ChEBI" id="CHEBI:36208"/>
    </ligand>
</feature>
<evidence type="ECO:0000256" key="3">
    <source>
        <dbReference type="ARBA" id="ARBA00022857"/>
    </source>
</evidence>
<dbReference type="Pfam" id="PF01488">
    <property type="entry name" value="Shikimate_DH"/>
    <property type="match status" value="1"/>
</dbReference>
<dbReference type="Pfam" id="PF18317">
    <property type="entry name" value="SDH_C"/>
    <property type="match status" value="1"/>
</dbReference>
<sequence length="284" mass="30913">MLHSKTTMVGLFGRPVGHSLSPVMHNTAFEHNQLPYAYAAFQVDDHQIKEAVEAIRALGMRGVNVTIPHKIAVIPYLDKIDPLAERIGAVNTIVNEDGTLIGYNTDGTGYVRSLLEETGVNLTEQVVTLLGAGGAARAVACTLVERGVKEIRIVNRSLERAEMLAMALGSQIPVRVYSFSQAEQAILDSTLLINTTSIGMYPHIHEMPVDKECLRADLIVSDLIYNPLETKLLQHAKAIGATHHSGVGMFINQGGLAYELWTGEAAPTDKMREIVLQHLQQGGN</sequence>
<dbReference type="GO" id="GO:0030266">
    <property type="term" value="F:quinate 3-dehydrogenase (NAD+) activity"/>
    <property type="evidence" value="ECO:0007669"/>
    <property type="project" value="UniProtKB-EC"/>
</dbReference>
<evidence type="ECO:0000256" key="6">
    <source>
        <dbReference type="ARBA" id="ARBA00049442"/>
    </source>
</evidence>
<dbReference type="EMBL" id="CP033464">
    <property type="protein sequence ID" value="QDX95766.1"/>
    <property type="molecule type" value="Genomic_DNA"/>
</dbReference>
<dbReference type="FunFam" id="3.40.50.10860:FF:000004">
    <property type="entry name" value="Quinate/shikimate dehydrogenase"/>
    <property type="match status" value="1"/>
</dbReference>
<evidence type="ECO:0000313" key="11">
    <source>
        <dbReference type="EMBL" id="QDX95766.1"/>
    </source>
</evidence>
<keyword evidence="12" id="KW-1185">Reference proteome</keyword>
<organism evidence="11 12">
    <name type="scientific">Brevibacillus laterosporus</name>
    <name type="common">Bacillus laterosporus</name>
    <dbReference type="NCBI Taxonomy" id="1465"/>
    <lineage>
        <taxon>Bacteria</taxon>
        <taxon>Bacillati</taxon>
        <taxon>Bacillota</taxon>
        <taxon>Bacilli</taxon>
        <taxon>Bacillales</taxon>
        <taxon>Paenibacillaceae</taxon>
        <taxon>Brevibacillus</taxon>
    </lineage>
</organism>
<dbReference type="PANTHER" id="PTHR21089">
    <property type="entry name" value="SHIKIMATE DEHYDROGENASE"/>
    <property type="match status" value="1"/>
</dbReference>
<evidence type="ECO:0000256" key="9">
    <source>
        <dbReference type="ARBA" id="ARBA00060613"/>
    </source>
</evidence>
<feature type="binding site" evidence="10">
    <location>
        <position position="225"/>
    </location>
    <ligand>
        <name>shikimate</name>
        <dbReference type="ChEBI" id="CHEBI:36208"/>
    </ligand>
</feature>
<dbReference type="AlphaFoldDB" id="A0A502IP09"/>
<dbReference type="InterPro" id="IPR022893">
    <property type="entry name" value="Shikimate_DH_fam"/>
</dbReference>
<dbReference type="GO" id="GO:0004764">
    <property type="term" value="F:shikimate 3-dehydrogenase (NADP+) activity"/>
    <property type="evidence" value="ECO:0007669"/>
    <property type="project" value="UniProtKB-UniRule"/>
</dbReference>
<dbReference type="OrthoDB" id="9792692at2"/>
<dbReference type="FunFam" id="3.40.50.720:FF:000086">
    <property type="entry name" value="Quinate/shikimate dehydrogenase"/>
    <property type="match status" value="1"/>
</dbReference>
<feature type="binding site" evidence="10">
    <location>
        <position position="66"/>
    </location>
    <ligand>
        <name>shikimate</name>
        <dbReference type="ChEBI" id="CHEBI:36208"/>
    </ligand>
</feature>
<comment type="caution">
    <text evidence="10">Lacks conserved residue(s) required for the propagation of feature annotation.</text>
</comment>
<comment type="pathway">
    <text evidence="9">Aromatic compound metabolism; 3,4-dihydroxybenzoate biosynthesis; 3-dehydroquinate from D-quinate (NAD(+) route).</text>
</comment>
<keyword evidence="3 10" id="KW-0521">NADP</keyword>
<dbReference type="InterPro" id="IPR041121">
    <property type="entry name" value="SDH_C"/>
</dbReference>
<dbReference type="GO" id="GO:0009073">
    <property type="term" value="P:aromatic amino acid family biosynthetic process"/>
    <property type="evidence" value="ECO:0007669"/>
    <property type="project" value="UniProtKB-KW"/>
</dbReference>
<dbReference type="Gene3D" id="3.40.50.720">
    <property type="entry name" value="NAD(P)-binding Rossmann-like Domain"/>
    <property type="match status" value="1"/>
</dbReference>
<evidence type="ECO:0000313" key="12">
    <source>
        <dbReference type="Proteomes" id="UP000319432"/>
    </source>
</evidence>
<dbReference type="NCBIfam" id="NF001319">
    <property type="entry name" value="PRK00258.3-3"/>
    <property type="match status" value="1"/>
</dbReference>
<keyword evidence="2 10" id="KW-0028">Amino-acid biosynthesis</keyword>